<comment type="caution">
    <text evidence="1">The sequence shown here is derived from an EMBL/GenBank/DDBJ whole genome shotgun (WGS) entry which is preliminary data.</text>
</comment>
<dbReference type="Proteomes" id="UP000198211">
    <property type="component" value="Unassembled WGS sequence"/>
</dbReference>
<evidence type="ECO:0000313" key="1">
    <source>
        <dbReference type="EMBL" id="OWZ12102.1"/>
    </source>
</evidence>
<evidence type="ECO:0000313" key="2">
    <source>
        <dbReference type="Proteomes" id="UP000198211"/>
    </source>
</evidence>
<dbReference type="InterPro" id="IPR043128">
    <property type="entry name" value="Rev_trsase/Diguanyl_cyclase"/>
</dbReference>
<protein>
    <submittedName>
        <fullName evidence="1">Gag/polymerase/env Polyprotein</fullName>
    </submittedName>
</protein>
<reference evidence="2" key="1">
    <citation type="submission" date="2017-03" db="EMBL/GenBank/DDBJ databases">
        <title>Phytopthora megakarya and P. palmivora, two closely related causual agents of cacao black pod achieved similar genome size and gene model numbers by different mechanisms.</title>
        <authorList>
            <person name="Ali S."/>
            <person name="Shao J."/>
            <person name="Larry D.J."/>
            <person name="Kronmiller B."/>
            <person name="Shen D."/>
            <person name="Strem M.D."/>
            <person name="Melnick R.L."/>
            <person name="Guiltinan M.J."/>
            <person name="Tyler B.M."/>
            <person name="Meinhardt L.W."/>
            <person name="Bailey B.A."/>
        </authorList>
    </citation>
    <scope>NUCLEOTIDE SEQUENCE [LARGE SCALE GENOMIC DNA]</scope>
    <source>
        <strain evidence="2">zdho120</strain>
    </source>
</reference>
<dbReference type="InterPro" id="IPR051320">
    <property type="entry name" value="Viral_Replic_Matur_Polypro"/>
</dbReference>
<name>A0A225W3G3_9STRA</name>
<gene>
    <name evidence="1" type="ORF">PHMEG_00014789</name>
</gene>
<sequence length="361" mass="41189">MKLNTLLHGLLRCNLKDVSVETNSRGWLVLVGLETACNAYTRTRNFSIYRRATPPDLQLTKTRIFDEVSFDNSGLIRNRGCDFERKPWITVLTFIGVNEILDDYNTNGTFNRVQFIKCCQYVFTPHRRVDCINLLVCISAQTNAPSTFQRVKNNDLWGLTWNTCLVYLDSMQPILQVACLLERFSVAGLTLKLKKCYFAIEEMEYLGHELSSEGVRPFDRLMTAAREFPTPTNAKEIKRFFHLAGYYRRFVKGFGAMMAPLMKMLRKNVMFPLLLYSNFNLPFRLVTAASVTTSDYYGPCRIEVVDVIDQLEWQTTQMEFVIEYRPGKINVVSDALSRVPAVILTATGKVAAATSTAVGEH</sequence>
<dbReference type="InterPro" id="IPR043502">
    <property type="entry name" value="DNA/RNA_pol_sf"/>
</dbReference>
<dbReference type="Gene3D" id="3.30.70.270">
    <property type="match status" value="2"/>
</dbReference>
<keyword evidence="2" id="KW-1185">Reference proteome</keyword>
<proteinExistence type="predicted"/>
<dbReference type="AlphaFoldDB" id="A0A225W3G3"/>
<dbReference type="SUPFAM" id="SSF56672">
    <property type="entry name" value="DNA/RNA polymerases"/>
    <property type="match status" value="1"/>
</dbReference>
<dbReference type="EMBL" id="NBNE01001941">
    <property type="protein sequence ID" value="OWZ12102.1"/>
    <property type="molecule type" value="Genomic_DNA"/>
</dbReference>
<dbReference type="PANTHER" id="PTHR33064:SF37">
    <property type="entry name" value="RIBONUCLEASE H"/>
    <property type="match status" value="1"/>
</dbReference>
<dbReference type="PANTHER" id="PTHR33064">
    <property type="entry name" value="POL PROTEIN"/>
    <property type="match status" value="1"/>
</dbReference>
<dbReference type="OrthoDB" id="115141at2759"/>
<organism evidence="1 2">
    <name type="scientific">Phytophthora megakarya</name>
    <dbReference type="NCBI Taxonomy" id="4795"/>
    <lineage>
        <taxon>Eukaryota</taxon>
        <taxon>Sar</taxon>
        <taxon>Stramenopiles</taxon>
        <taxon>Oomycota</taxon>
        <taxon>Peronosporomycetes</taxon>
        <taxon>Peronosporales</taxon>
        <taxon>Peronosporaceae</taxon>
        <taxon>Phytophthora</taxon>
    </lineage>
</organism>
<accession>A0A225W3G3</accession>
<dbReference type="STRING" id="4795.A0A225W3G3"/>